<dbReference type="KEGG" id="halc:EY643_12075"/>
<comment type="similarity">
    <text evidence="2">Belongs to the AB hydrolase superfamily. FUS2 hydrolase family.</text>
</comment>
<dbReference type="InterPro" id="IPR050261">
    <property type="entry name" value="FrsA_esterase"/>
</dbReference>
<name>A0A5P9NN42_9GAMM</name>
<dbReference type="PANTHER" id="PTHR22946:SF9">
    <property type="entry name" value="POLYKETIDE TRANSFERASE AF380"/>
    <property type="match status" value="1"/>
</dbReference>
<dbReference type="AlphaFoldDB" id="A0A5P9NN42"/>
<evidence type="ECO:0000259" key="4">
    <source>
        <dbReference type="Pfam" id="PF12697"/>
    </source>
</evidence>
<reference evidence="5 6" key="1">
    <citation type="submission" date="2019-02" db="EMBL/GenBank/DDBJ databases">
        <authorList>
            <person name="Li S.-H."/>
        </authorList>
    </citation>
    <scope>NUCLEOTIDE SEQUENCE [LARGE SCALE GENOMIC DNA]</scope>
    <source>
        <strain evidence="5 6">IMCC14385</strain>
    </source>
</reference>
<dbReference type="Proteomes" id="UP000326287">
    <property type="component" value="Chromosome"/>
</dbReference>
<dbReference type="SUPFAM" id="SSF53474">
    <property type="entry name" value="alpha/beta-Hydrolases"/>
    <property type="match status" value="1"/>
</dbReference>
<feature type="domain" description="AB hydrolase-1" evidence="4">
    <location>
        <begin position="63"/>
        <end position="273"/>
    </location>
</feature>
<evidence type="ECO:0000313" key="6">
    <source>
        <dbReference type="Proteomes" id="UP000326287"/>
    </source>
</evidence>
<feature type="signal peptide" evidence="3">
    <location>
        <begin position="1"/>
        <end position="21"/>
    </location>
</feature>
<dbReference type="OrthoDB" id="9809549at2"/>
<dbReference type="PANTHER" id="PTHR22946">
    <property type="entry name" value="DIENELACTONE HYDROLASE DOMAIN-CONTAINING PROTEIN-RELATED"/>
    <property type="match status" value="1"/>
</dbReference>
<dbReference type="InterPro" id="IPR000073">
    <property type="entry name" value="AB_hydrolase_1"/>
</dbReference>
<proteinExistence type="inferred from homology"/>
<protein>
    <submittedName>
        <fullName evidence="5">Alpha/beta fold hydrolase</fullName>
    </submittedName>
</protein>
<organism evidence="5 6">
    <name type="scientific">Halioglobus maricola</name>
    <dbReference type="NCBI Taxonomy" id="2601894"/>
    <lineage>
        <taxon>Bacteria</taxon>
        <taxon>Pseudomonadati</taxon>
        <taxon>Pseudomonadota</taxon>
        <taxon>Gammaproteobacteria</taxon>
        <taxon>Cellvibrionales</taxon>
        <taxon>Halieaceae</taxon>
        <taxon>Halioglobus</taxon>
    </lineage>
</organism>
<evidence type="ECO:0000256" key="2">
    <source>
        <dbReference type="ARBA" id="ARBA00038115"/>
    </source>
</evidence>
<dbReference type="InterPro" id="IPR029058">
    <property type="entry name" value="AB_hydrolase_fold"/>
</dbReference>
<dbReference type="GO" id="GO:0052689">
    <property type="term" value="F:carboxylic ester hydrolase activity"/>
    <property type="evidence" value="ECO:0007669"/>
    <property type="project" value="UniProtKB-ARBA"/>
</dbReference>
<sequence length="293" mass="31364">MKNFLGAISLWLGAIAPMTLAAQDPQPHPAHLPTIEELTIVSAGSRMPGLIYVADGPGPHPTVVMLHGIPGNEKNLDIAQELRRQGFNTVFFHYRGAWGAEGDYSVLTLTDDAAAVVDYLRAPANAGRLRIDTHKISLLGHSLGGYTALAAGNRIESLSCVGAMAPVNMGLWQMGLAVEDKNSLRLLEYADTLFMLNNFNGAALLAQLRAGSLRELDTRGFGPGLKGKSVLLVVGEADPVTPAATMTLPVAKAYEDVPGLKVEAHVIPGDHSFSQSRLQLTGLLLEWLNRDCR</sequence>
<dbReference type="EMBL" id="CP036422">
    <property type="protein sequence ID" value="QFU76338.1"/>
    <property type="molecule type" value="Genomic_DNA"/>
</dbReference>
<dbReference type="Gene3D" id="3.40.50.1820">
    <property type="entry name" value="alpha/beta hydrolase"/>
    <property type="match status" value="1"/>
</dbReference>
<keyword evidence="1 5" id="KW-0378">Hydrolase</keyword>
<accession>A0A5P9NN42</accession>
<evidence type="ECO:0000256" key="1">
    <source>
        <dbReference type="ARBA" id="ARBA00022801"/>
    </source>
</evidence>
<evidence type="ECO:0000256" key="3">
    <source>
        <dbReference type="SAM" id="SignalP"/>
    </source>
</evidence>
<keyword evidence="6" id="KW-1185">Reference proteome</keyword>
<dbReference type="Pfam" id="PF12697">
    <property type="entry name" value="Abhydrolase_6"/>
    <property type="match status" value="1"/>
</dbReference>
<feature type="chain" id="PRO_5025029478" evidence="3">
    <location>
        <begin position="22"/>
        <end position="293"/>
    </location>
</feature>
<keyword evidence="3" id="KW-0732">Signal</keyword>
<evidence type="ECO:0000313" key="5">
    <source>
        <dbReference type="EMBL" id="QFU76338.1"/>
    </source>
</evidence>
<gene>
    <name evidence="5" type="ORF">EY643_12075</name>
</gene>
<dbReference type="RefSeq" id="WP_153239482.1">
    <property type="nucleotide sequence ID" value="NZ_CP036422.1"/>
</dbReference>